<feature type="domain" description="HTH cro/C1-type" evidence="2">
    <location>
        <begin position="13"/>
        <end position="67"/>
    </location>
</feature>
<name>A0A543IKQ4_9ACTN</name>
<dbReference type="Pfam" id="PF13560">
    <property type="entry name" value="HTH_31"/>
    <property type="match status" value="1"/>
</dbReference>
<evidence type="ECO:0000256" key="1">
    <source>
        <dbReference type="ARBA" id="ARBA00023125"/>
    </source>
</evidence>
<dbReference type="SMART" id="SM00530">
    <property type="entry name" value="HTH_XRE"/>
    <property type="match status" value="1"/>
</dbReference>
<dbReference type="Proteomes" id="UP000316706">
    <property type="component" value="Unassembled WGS sequence"/>
</dbReference>
<dbReference type="Gene3D" id="1.10.260.40">
    <property type="entry name" value="lambda repressor-like DNA-binding domains"/>
    <property type="match status" value="1"/>
</dbReference>
<keyword evidence="4" id="KW-1185">Reference proteome</keyword>
<organism evidence="3 4">
    <name type="scientific">Actinomadura hallensis</name>
    <dbReference type="NCBI Taxonomy" id="337895"/>
    <lineage>
        <taxon>Bacteria</taxon>
        <taxon>Bacillati</taxon>
        <taxon>Actinomycetota</taxon>
        <taxon>Actinomycetes</taxon>
        <taxon>Streptosporangiales</taxon>
        <taxon>Thermomonosporaceae</taxon>
        <taxon>Actinomadura</taxon>
    </lineage>
</organism>
<gene>
    <name evidence="3" type="ORF">FHX41_4906</name>
</gene>
<protein>
    <submittedName>
        <fullName evidence="3">Helix-turn-helix protein</fullName>
    </submittedName>
</protein>
<dbReference type="EMBL" id="VFPO01000001">
    <property type="protein sequence ID" value="TQM71154.1"/>
    <property type="molecule type" value="Genomic_DNA"/>
</dbReference>
<dbReference type="RefSeq" id="WP_141972501.1">
    <property type="nucleotide sequence ID" value="NZ_VFPO01000001.1"/>
</dbReference>
<comment type="caution">
    <text evidence="3">The sequence shown here is derived from an EMBL/GenBank/DDBJ whole genome shotgun (WGS) entry which is preliminary data.</text>
</comment>
<reference evidence="3 4" key="1">
    <citation type="submission" date="2019-06" db="EMBL/GenBank/DDBJ databases">
        <title>Sequencing the genomes of 1000 actinobacteria strains.</title>
        <authorList>
            <person name="Klenk H.-P."/>
        </authorList>
    </citation>
    <scope>NUCLEOTIDE SEQUENCE [LARGE SCALE GENOMIC DNA]</scope>
    <source>
        <strain evidence="3 4">DSM 45043</strain>
    </source>
</reference>
<dbReference type="InterPro" id="IPR010982">
    <property type="entry name" value="Lambda_DNA-bd_dom_sf"/>
</dbReference>
<dbReference type="OrthoDB" id="4522476at2"/>
<dbReference type="SUPFAM" id="SSF47413">
    <property type="entry name" value="lambda repressor-like DNA-binding domains"/>
    <property type="match status" value="1"/>
</dbReference>
<dbReference type="AlphaFoldDB" id="A0A543IKQ4"/>
<dbReference type="PROSITE" id="PS50943">
    <property type="entry name" value="HTH_CROC1"/>
    <property type="match status" value="1"/>
</dbReference>
<proteinExistence type="predicted"/>
<dbReference type="InterPro" id="IPR001387">
    <property type="entry name" value="Cro/C1-type_HTH"/>
</dbReference>
<dbReference type="GO" id="GO:0005829">
    <property type="term" value="C:cytosol"/>
    <property type="evidence" value="ECO:0007669"/>
    <property type="project" value="TreeGrafter"/>
</dbReference>
<evidence type="ECO:0000259" key="2">
    <source>
        <dbReference type="PROSITE" id="PS50943"/>
    </source>
</evidence>
<dbReference type="PANTHER" id="PTHR46797">
    <property type="entry name" value="HTH-TYPE TRANSCRIPTIONAL REGULATOR"/>
    <property type="match status" value="1"/>
</dbReference>
<dbReference type="CDD" id="cd00093">
    <property type="entry name" value="HTH_XRE"/>
    <property type="match status" value="1"/>
</dbReference>
<dbReference type="InterPro" id="IPR050807">
    <property type="entry name" value="TransReg_Diox_bact_type"/>
</dbReference>
<dbReference type="PANTHER" id="PTHR46797:SF1">
    <property type="entry name" value="METHYLPHOSPHONATE SYNTHASE"/>
    <property type="match status" value="1"/>
</dbReference>
<accession>A0A543IKQ4</accession>
<dbReference type="GO" id="GO:0003700">
    <property type="term" value="F:DNA-binding transcription factor activity"/>
    <property type="evidence" value="ECO:0007669"/>
    <property type="project" value="TreeGrafter"/>
</dbReference>
<evidence type="ECO:0000313" key="3">
    <source>
        <dbReference type="EMBL" id="TQM71154.1"/>
    </source>
</evidence>
<keyword evidence="1" id="KW-0238">DNA-binding</keyword>
<dbReference type="GO" id="GO:0003677">
    <property type="term" value="F:DNA binding"/>
    <property type="evidence" value="ECO:0007669"/>
    <property type="project" value="UniProtKB-KW"/>
</dbReference>
<sequence>MTQSEEIRIGERLRFYRQGRKKTQAAVAGLAGVSEDYLSQIERGLKTPTIGLLHKFARILGVQVSVLLGEPEFEQDGVIHPVASELNRVMMTYGGPGAGDAVDLGELRGRVDAAWQIWQTSKERFSEGAEVFPGLVVDVQTAARSFRAPGEADERREAARIASDMYFLLRTFAKRIGRTDLSLLAADRGIAAAYEADDPLRIAAAHWNLGHIQIAQNEAEAAEETVMRAIEELRPRLDDGSEWVAMHGALWLVAAVASVRQGDAWTARDRLRQKALPAARSAGEGNVMWTVFGPTNVDLHAMSVEMECGESAEGLSIADQIDVTNSPSLERQTTFYLELARLNEQRRDDAAVLLHLLDAERSGPEDLRYNTLARDLVRGLLKRARPTLAPQARALAKRIGLVVA</sequence>
<evidence type="ECO:0000313" key="4">
    <source>
        <dbReference type="Proteomes" id="UP000316706"/>
    </source>
</evidence>